<dbReference type="GO" id="GO:0005975">
    <property type="term" value="P:carbohydrate metabolic process"/>
    <property type="evidence" value="ECO:0007669"/>
    <property type="project" value="InterPro"/>
</dbReference>
<keyword evidence="4" id="KW-0732">Signal</keyword>
<evidence type="ECO:0000313" key="9">
    <source>
        <dbReference type="EMBL" id="RXH94136.1"/>
    </source>
</evidence>
<evidence type="ECO:0000256" key="2">
    <source>
        <dbReference type="ARBA" id="ARBA00010838"/>
    </source>
</evidence>
<evidence type="ECO:0000313" key="10">
    <source>
        <dbReference type="Proteomes" id="UP000290289"/>
    </source>
</evidence>
<keyword evidence="5" id="KW-0378">Hydrolase</keyword>
<dbReference type="Pfam" id="PF00232">
    <property type="entry name" value="Glyco_hydro_1"/>
    <property type="match status" value="1"/>
</dbReference>
<dbReference type="PROSITE" id="PS00653">
    <property type="entry name" value="GLYCOSYL_HYDROL_F1_2"/>
    <property type="match status" value="1"/>
</dbReference>
<dbReference type="GO" id="GO:0008422">
    <property type="term" value="F:beta-glucosidase activity"/>
    <property type="evidence" value="ECO:0007669"/>
    <property type="project" value="UniProtKB-EC"/>
</dbReference>
<dbReference type="PANTHER" id="PTHR10353:SF297">
    <property type="entry name" value="VICIANIN HYDROLASE-LIKE"/>
    <property type="match status" value="1"/>
</dbReference>
<comment type="catalytic activity">
    <reaction evidence="1">
        <text>Hydrolysis of terminal, non-reducing beta-D-glucosyl residues with release of beta-D-glucose.</text>
        <dbReference type="EC" id="3.2.1.21"/>
    </reaction>
</comment>
<organism evidence="9 10">
    <name type="scientific">Malus domestica</name>
    <name type="common">Apple</name>
    <name type="synonym">Pyrus malus</name>
    <dbReference type="NCBI Taxonomy" id="3750"/>
    <lineage>
        <taxon>Eukaryota</taxon>
        <taxon>Viridiplantae</taxon>
        <taxon>Streptophyta</taxon>
        <taxon>Embryophyta</taxon>
        <taxon>Tracheophyta</taxon>
        <taxon>Spermatophyta</taxon>
        <taxon>Magnoliopsida</taxon>
        <taxon>eudicotyledons</taxon>
        <taxon>Gunneridae</taxon>
        <taxon>Pentapetalae</taxon>
        <taxon>rosids</taxon>
        <taxon>fabids</taxon>
        <taxon>Rosales</taxon>
        <taxon>Rosaceae</taxon>
        <taxon>Amygdaloideae</taxon>
        <taxon>Maleae</taxon>
        <taxon>Malus</taxon>
    </lineage>
</organism>
<keyword evidence="6" id="KW-1015">Disulfide bond</keyword>
<reference evidence="9 10" key="1">
    <citation type="submission" date="2018-10" db="EMBL/GenBank/DDBJ databases">
        <title>A high-quality apple genome assembly.</title>
        <authorList>
            <person name="Hu J."/>
        </authorList>
    </citation>
    <scope>NUCLEOTIDE SEQUENCE [LARGE SCALE GENOMIC DNA]</scope>
    <source>
        <strain evidence="10">cv. HFTH1</strain>
        <tissue evidence="9">Young leaf</tissue>
    </source>
</reference>
<gene>
    <name evidence="9" type="ORF">DVH24_016203</name>
</gene>
<evidence type="ECO:0000256" key="7">
    <source>
        <dbReference type="ARBA" id="ARBA00023180"/>
    </source>
</evidence>
<dbReference type="EMBL" id="RDQH01000333">
    <property type="protein sequence ID" value="RXH94136.1"/>
    <property type="molecule type" value="Genomic_DNA"/>
</dbReference>
<dbReference type="AlphaFoldDB" id="A0A498JG69"/>
<dbReference type="SUPFAM" id="SSF51445">
    <property type="entry name" value="(Trans)glycosidases"/>
    <property type="match status" value="1"/>
</dbReference>
<dbReference type="InterPro" id="IPR017853">
    <property type="entry name" value="GH"/>
</dbReference>
<protein>
    <recommendedName>
        <fullName evidence="3">beta-glucosidase</fullName>
        <ecNumber evidence="3">3.2.1.21</ecNumber>
    </recommendedName>
</protein>
<keyword evidence="7" id="KW-0325">Glycoprotein</keyword>
<comment type="similarity">
    <text evidence="2 8">Belongs to the glycosyl hydrolase 1 family.</text>
</comment>
<evidence type="ECO:0000256" key="5">
    <source>
        <dbReference type="ARBA" id="ARBA00022801"/>
    </source>
</evidence>
<proteinExistence type="inferred from homology"/>
<name>A0A498JG69_MALDO</name>
<accession>A0A498JG69</accession>
<dbReference type="STRING" id="3750.A0A498JG69"/>
<evidence type="ECO:0000256" key="6">
    <source>
        <dbReference type="ARBA" id="ARBA00023157"/>
    </source>
</evidence>
<sequence length="318" mass="35816">MFNVLERQRRTSCRNMLGSKGGRLLFGFILVLFALLASAAVDVEPSHYSMPFNRTSFPPGFIFGAGLAAYQSEGAALVHGRGPSIWDTFTREHPEKISDGSNGNVANDFYNHYKEDIKLIKKIGLDSFRFSFSWSRILPKGTVKGGVNQEGVNFYNNLIDELLSNGIVPFVTLFHWDTPQALEDEYGGFLSPKIVNDFQDYANFCFKTFGDRIKHWVTLNEPVTYCVDGYNGGTYAPGRCSNYVGNCTAGNSATEPYIVGHHLLLAHAHAVKIYRHKYQVGTLSKCASFHYHVFICFKIVHGYIISRLFHMKYSIVFI</sequence>
<dbReference type="InterPro" id="IPR001360">
    <property type="entry name" value="Glyco_hydro_1"/>
</dbReference>
<dbReference type="InterPro" id="IPR033132">
    <property type="entry name" value="GH_1_N_CS"/>
</dbReference>
<evidence type="ECO:0000256" key="4">
    <source>
        <dbReference type="ARBA" id="ARBA00022729"/>
    </source>
</evidence>
<comment type="caution">
    <text evidence="9">The sequence shown here is derived from an EMBL/GenBank/DDBJ whole genome shotgun (WGS) entry which is preliminary data.</text>
</comment>
<dbReference type="FunFam" id="3.20.20.80:FF:000294">
    <property type="entry name" value="Beta-glucosidase 11"/>
    <property type="match status" value="1"/>
</dbReference>
<keyword evidence="10" id="KW-1185">Reference proteome</keyword>
<evidence type="ECO:0000256" key="3">
    <source>
        <dbReference type="ARBA" id="ARBA00012744"/>
    </source>
</evidence>
<dbReference type="EC" id="3.2.1.21" evidence="3"/>
<dbReference type="Proteomes" id="UP000290289">
    <property type="component" value="Chromosome 7"/>
</dbReference>
<evidence type="ECO:0000256" key="1">
    <source>
        <dbReference type="ARBA" id="ARBA00000448"/>
    </source>
</evidence>
<dbReference type="Gene3D" id="3.20.20.80">
    <property type="entry name" value="Glycosidases"/>
    <property type="match status" value="1"/>
</dbReference>
<evidence type="ECO:0000256" key="8">
    <source>
        <dbReference type="RuleBase" id="RU003690"/>
    </source>
</evidence>
<dbReference type="PANTHER" id="PTHR10353">
    <property type="entry name" value="GLYCOSYL HYDROLASE"/>
    <property type="match status" value="1"/>
</dbReference>